<dbReference type="AlphaFoldDB" id="A0A4R3NV09"/>
<name>A0A4R3NV09_9HYPH</name>
<dbReference type="Gene3D" id="1.10.1040.10">
    <property type="entry name" value="N-(1-d-carboxylethyl)-l-norvaline Dehydrogenase, domain 2"/>
    <property type="match status" value="1"/>
</dbReference>
<dbReference type="InterPro" id="IPR008927">
    <property type="entry name" value="6-PGluconate_DH-like_C_sf"/>
</dbReference>
<dbReference type="SUPFAM" id="SSF51735">
    <property type="entry name" value="NAD(P)-binding Rossmann-fold domains"/>
    <property type="match status" value="1"/>
</dbReference>
<keyword evidence="1" id="KW-0560">Oxidoreductase</keyword>
<dbReference type="InterPro" id="IPR013328">
    <property type="entry name" value="6PGD_dom2"/>
</dbReference>
<dbReference type="InterPro" id="IPR036291">
    <property type="entry name" value="NAD(P)-bd_dom_sf"/>
</dbReference>
<gene>
    <name evidence="6" type="ORF">EDC90_1005108</name>
</gene>
<dbReference type="PIRSF" id="PIRSF000103">
    <property type="entry name" value="HIBADH"/>
    <property type="match status" value="1"/>
</dbReference>
<dbReference type="GO" id="GO:0051287">
    <property type="term" value="F:NAD binding"/>
    <property type="evidence" value="ECO:0007669"/>
    <property type="project" value="InterPro"/>
</dbReference>
<dbReference type="OrthoDB" id="9812907at2"/>
<evidence type="ECO:0000259" key="5">
    <source>
        <dbReference type="Pfam" id="PF14833"/>
    </source>
</evidence>
<dbReference type="PANTHER" id="PTHR43580">
    <property type="entry name" value="OXIDOREDUCTASE GLYR1-RELATED"/>
    <property type="match status" value="1"/>
</dbReference>
<feature type="domain" description="6-phosphogluconate dehydrogenase NADP-binding" evidence="4">
    <location>
        <begin position="7"/>
        <end position="162"/>
    </location>
</feature>
<reference evidence="6 7" key="1">
    <citation type="submission" date="2019-03" db="EMBL/GenBank/DDBJ databases">
        <title>Freshwater and sediment microbial communities from various areas in North America, analyzing microbe dynamics in response to fracking.</title>
        <authorList>
            <person name="Lamendella R."/>
        </authorList>
    </citation>
    <scope>NUCLEOTIDE SEQUENCE [LARGE SCALE GENOMIC DNA]</scope>
    <source>
        <strain evidence="6 7">175.2</strain>
    </source>
</reference>
<organism evidence="6 7">
    <name type="scientific">Martelella mediterranea</name>
    <dbReference type="NCBI Taxonomy" id="293089"/>
    <lineage>
        <taxon>Bacteria</taxon>
        <taxon>Pseudomonadati</taxon>
        <taxon>Pseudomonadota</taxon>
        <taxon>Alphaproteobacteria</taxon>
        <taxon>Hyphomicrobiales</taxon>
        <taxon>Aurantimonadaceae</taxon>
        <taxon>Martelella</taxon>
    </lineage>
</organism>
<protein>
    <submittedName>
        <fullName evidence="6">3-hydroxyisobutyrate dehydrogenase</fullName>
    </submittedName>
</protein>
<dbReference type="GO" id="GO:0050661">
    <property type="term" value="F:NADP binding"/>
    <property type="evidence" value="ECO:0007669"/>
    <property type="project" value="InterPro"/>
</dbReference>
<dbReference type="Proteomes" id="UP000295097">
    <property type="component" value="Unassembled WGS sequence"/>
</dbReference>
<evidence type="ECO:0000256" key="1">
    <source>
        <dbReference type="ARBA" id="ARBA00023002"/>
    </source>
</evidence>
<dbReference type="InterPro" id="IPR015815">
    <property type="entry name" value="HIBADH-related"/>
</dbReference>
<evidence type="ECO:0000256" key="3">
    <source>
        <dbReference type="PIRSR" id="PIRSR000103-1"/>
    </source>
</evidence>
<dbReference type="InterPro" id="IPR051265">
    <property type="entry name" value="HIBADH-related_NP60_sf"/>
</dbReference>
<dbReference type="Pfam" id="PF03446">
    <property type="entry name" value="NAD_binding_2"/>
    <property type="match status" value="1"/>
</dbReference>
<dbReference type="PANTHER" id="PTHR43580:SF2">
    <property type="entry name" value="CYTOKINE-LIKE NUCLEAR FACTOR N-PAC"/>
    <property type="match status" value="1"/>
</dbReference>
<feature type="active site" evidence="3">
    <location>
        <position position="171"/>
    </location>
</feature>
<evidence type="ECO:0000259" key="4">
    <source>
        <dbReference type="Pfam" id="PF03446"/>
    </source>
</evidence>
<dbReference type="SUPFAM" id="SSF48179">
    <property type="entry name" value="6-phosphogluconate dehydrogenase C-terminal domain-like"/>
    <property type="match status" value="1"/>
</dbReference>
<dbReference type="EMBL" id="SMAR01000005">
    <property type="protein sequence ID" value="TCT42093.1"/>
    <property type="molecule type" value="Genomic_DNA"/>
</dbReference>
<dbReference type="InterPro" id="IPR006115">
    <property type="entry name" value="6PGDH_NADP-bd"/>
</dbReference>
<accession>A0A4R3NV09</accession>
<evidence type="ECO:0000313" key="6">
    <source>
        <dbReference type="EMBL" id="TCT42093.1"/>
    </source>
</evidence>
<feature type="domain" description="3-hydroxyisobutyrate dehydrogenase-like NAD-binding" evidence="5">
    <location>
        <begin position="165"/>
        <end position="284"/>
    </location>
</feature>
<dbReference type="Gene3D" id="3.40.50.720">
    <property type="entry name" value="NAD(P)-binding Rossmann-like Domain"/>
    <property type="match status" value="1"/>
</dbReference>
<sequence>MNDREVIGICGVGRMGSAMAARLAGQSFKLVLWSRSGVTDAFASDNGAEIAFSPAALAFKADIIITSLINDSAVETVLDQLVETSLPGKLVVEMSTVSPKTLKNYSERIKAKGGSAIDAPISGGPEFVMDGKAGVYIGGADVDYKRFRPIAEALSDRIHHTGSLGTGAAAKVVNNMMLCGYWEVLKEALLTGKQAGLSVETMLDVLLTSPGGSPALKTRAPRILGEDTSVGFPVKGALKDAKLFASVADSFGIETPAIDAAVKSYSACLDAGHGNEDLSAMVRTALASEDH</sequence>
<keyword evidence="2" id="KW-0520">NAD</keyword>
<keyword evidence="7" id="KW-1185">Reference proteome</keyword>
<dbReference type="Pfam" id="PF14833">
    <property type="entry name" value="NAD_binding_11"/>
    <property type="match status" value="1"/>
</dbReference>
<evidence type="ECO:0000313" key="7">
    <source>
        <dbReference type="Proteomes" id="UP000295097"/>
    </source>
</evidence>
<evidence type="ECO:0000256" key="2">
    <source>
        <dbReference type="ARBA" id="ARBA00023027"/>
    </source>
</evidence>
<proteinExistence type="predicted"/>
<dbReference type="GO" id="GO:0016491">
    <property type="term" value="F:oxidoreductase activity"/>
    <property type="evidence" value="ECO:0007669"/>
    <property type="project" value="UniProtKB-KW"/>
</dbReference>
<comment type="caution">
    <text evidence="6">The sequence shown here is derived from an EMBL/GenBank/DDBJ whole genome shotgun (WGS) entry which is preliminary data.</text>
</comment>
<dbReference type="InterPro" id="IPR029154">
    <property type="entry name" value="HIBADH-like_NADP-bd"/>
</dbReference>